<evidence type="ECO:0000313" key="2">
    <source>
        <dbReference type="Proteomes" id="UP000612352"/>
    </source>
</evidence>
<accession>A0ABS1BDK7</accession>
<sequence length="353" mass="38722">MTTIAHTGVPADAPLDALAGVALENLSRQFPYAAHHVQDSAEDLHQPARMHPAFATSFDWHSSVHMHWLLASLVEATADAPWREQALVLLADHLAPQELAVEAAYLREHPTWERPYGWAWAAQLAVALAEARTPELRRLAGAAAPLRDEVLALTRSWLPRTPLPVRHGLHTNTAFGLRRLLLAARATRAASADEASGEIEQAARRFFLDDADWAFDQERSGQDFLSAGLSEADLMIEVLDEDELADWLPRFLSRLRPGSDVLRPVPVIDPSDGYQSHLDGLGLTAAASGLRIADALERIGSEHGRELAAALRDAAPRLMEPGLRSAVSEEYMASHWLATFAWEAHLALASRTD</sequence>
<dbReference type="InterPro" id="IPR021365">
    <property type="entry name" value="DUF2891"/>
</dbReference>
<keyword evidence="2" id="KW-1185">Reference proteome</keyword>
<dbReference type="RefSeq" id="WP_200503623.1">
    <property type="nucleotide sequence ID" value="NZ_JAEDAJ010000012.1"/>
</dbReference>
<name>A0ABS1BDK7_9MICO</name>
<gene>
    <name evidence="1" type="ORF">I8D64_15120</name>
</gene>
<dbReference type="Pfam" id="PF11199">
    <property type="entry name" value="DUF2891"/>
    <property type="match status" value="1"/>
</dbReference>
<proteinExistence type="predicted"/>
<dbReference type="Proteomes" id="UP000612352">
    <property type="component" value="Unassembled WGS sequence"/>
</dbReference>
<organism evidence="1 2">
    <name type="scientific">Brachybacterium halotolerans</name>
    <dbReference type="NCBI Taxonomy" id="2795215"/>
    <lineage>
        <taxon>Bacteria</taxon>
        <taxon>Bacillati</taxon>
        <taxon>Actinomycetota</taxon>
        <taxon>Actinomycetes</taxon>
        <taxon>Micrococcales</taxon>
        <taxon>Dermabacteraceae</taxon>
        <taxon>Brachybacterium</taxon>
    </lineage>
</organism>
<dbReference type="EMBL" id="JAEDAJ010000012">
    <property type="protein sequence ID" value="MBK0332731.1"/>
    <property type="molecule type" value="Genomic_DNA"/>
</dbReference>
<evidence type="ECO:0000313" key="1">
    <source>
        <dbReference type="EMBL" id="MBK0332731.1"/>
    </source>
</evidence>
<comment type="caution">
    <text evidence="1">The sequence shown here is derived from an EMBL/GenBank/DDBJ whole genome shotgun (WGS) entry which is preliminary data.</text>
</comment>
<protein>
    <submittedName>
        <fullName evidence="1">DUF2891 family protein</fullName>
    </submittedName>
</protein>
<reference evidence="1 2" key="1">
    <citation type="submission" date="2020-12" db="EMBL/GenBank/DDBJ databases">
        <title>Brachybacterium sp. MASK1Z-5, whole genome shotgun sequence.</title>
        <authorList>
            <person name="Tuo L."/>
        </authorList>
    </citation>
    <scope>NUCLEOTIDE SEQUENCE [LARGE SCALE GENOMIC DNA]</scope>
    <source>
        <strain evidence="1 2">MASK1Z-5</strain>
    </source>
</reference>